<feature type="region of interest" description="Disordered" evidence="1">
    <location>
        <begin position="1"/>
        <end position="204"/>
    </location>
</feature>
<accession>A0AAV7MIM9</accession>
<comment type="caution">
    <text evidence="2">The sequence shown here is derived from an EMBL/GenBank/DDBJ whole genome shotgun (WGS) entry which is preliminary data.</text>
</comment>
<keyword evidence="3" id="KW-1185">Reference proteome</keyword>
<proteinExistence type="predicted"/>
<sequence>MGDKRLPGSRDPQSLQETGQQEKRRQTTLKKHAKLTLQRGTPFEPSSPERDHVFSNRKSCSTEGERIGNHAFQHPTAALVTPTPQLGESKKAEVTHPPRHNQVPGNPFQAERSLGRRGPSLRTRRTRSRGEPPAGKDRRGNSCTDPAASPAPQVGSCRIAGGKRHTAPATSTRPSRARDAGPGRQKLPHRFLRLASVPQEQEHC</sequence>
<dbReference type="AlphaFoldDB" id="A0AAV7MIM9"/>
<evidence type="ECO:0000313" key="3">
    <source>
        <dbReference type="Proteomes" id="UP001066276"/>
    </source>
</evidence>
<organism evidence="2 3">
    <name type="scientific">Pleurodeles waltl</name>
    <name type="common">Iberian ribbed newt</name>
    <dbReference type="NCBI Taxonomy" id="8319"/>
    <lineage>
        <taxon>Eukaryota</taxon>
        <taxon>Metazoa</taxon>
        <taxon>Chordata</taxon>
        <taxon>Craniata</taxon>
        <taxon>Vertebrata</taxon>
        <taxon>Euteleostomi</taxon>
        <taxon>Amphibia</taxon>
        <taxon>Batrachia</taxon>
        <taxon>Caudata</taxon>
        <taxon>Salamandroidea</taxon>
        <taxon>Salamandridae</taxon>
        <taxon>Pleurodelinae</taxon>
        <taxon>Pleurodeles</taxon>
    </lineage>
</organism>
<dbReference type="Proteomes" id="UP001066276">
    <property type="component" value="Chromosome 10"/>
</dbReference>
<protein>
    <submittedName>
        <fullName evidence="2">Uncharacterized protein</fullName>
    </submittedName>
</protein>
<feature type="compositionally biased region" description="Basic and acidic residues" evidence="1">
    <location>
        <begin position="128"/>
        <end position="140"/>
    </location>
</feature>
<gene>
    <name evidence="2" type="ORF">NDU88_005189</name>
</gene>
<reference evidence="2" key="1">
    <citation type="journal article" date="2022" name="bioRxiv">
        <title>Sequencing and chromosome-scale assembly of the giantPleurodeles waltlgenome.</title>
        <authorList>
            <person name="Brown T."/>
            <person name="Elewa A."/>
            <person name="Iarovenko S."/>
            <person name="Subramanian E."/>
            <person name="Araus A.J."/>
            <person name="Petzold A."/>
            <person name="Susuki M."/>
            <person name="Suzuki K.-i.T."/>
            <person name="Hayashi T."/>
            <person name="Toyoda A."/>
            <person name="Oliveira C."/>
            <person name="Osipova E."/>
            <person name="Leigh N.D."/>
            <person name="Simon A."/>
            <person name="Yun M.H."/>
        </authorList>
    </citation>
    <scope>NUCLEOTIDE SEQUENCE</scope>
    <source>
        <strain evidence="2">20211129_DDA</strain>
        <tissue evidence="2">Liver</tissue>
    </source>
</reference>
<evidence type="ECO:0000256" key="1">
    <source>
        <dbReference type="SAM" id="MobiDB-lite"/>
    </source>
</evidence>
<dbReference type="EMBL" id="JANPWB010000014">
    <property type="protein sequence ID" value="KAJ1100100.1"/>
    <property type="molecule type" value="Genomic_DNA"/>
</dbReference>
<evidence type="ECO:0000313" key="2">
    <source>
        <dbReference type="EMBL" id="KAJ1100100.1"/>
    </source>
</evidence>
<name>A0AAV7MIM9_PLEWA</name>